<dbReference type="OrthoDB" id="9782872at2"/>
<organism evidence="9 10">
    <name type="scientific">Minwuia thermotolerans</name>
    <dbReference type="NCBI Taxonomy" id="2056226"/>
    <lineage>
        <taxon>Bacteria</taxon>
        <taxon>Pseudomonadati</taxon>
        <taxon>Pseudomonadota</taxon>
        <taxon>Alphaproteobacteria</taxon>
        <taxon>Minwuiales</taxon>
        <taxon>Minwuiaceae</taxon>
        <taxon>Minwuia</taxon>
    </lineage>
</organism>
<dbReference type="AlphaFoldDB" id="A0A2M9G288"/>
<evidence type="ECO:0000256" key="6">
    <source>
        <dbReference type="ARBA" id="ARBA00032976"/>
    </source>
</evidence>
<protein>
    <recommendedName>
        <fullName evidence="4">Chitooligosaccharide deacetylase</fullName>
    </recommendedName>
    <alternativeName>
        <fullName evidence="6">Nodulation protein B</fullName>
    </alternativeName>
</protein>
<dbReference type="CDD" id="cd10973">
    <property type="entry name" value="CE4_DAC_u4_5s"/>
    <property type="match status" value="1"/>
</dbReference>
<dbReference type="RefSeq" id="WP_109793077.1">
    <property type="nucleotide sequence ID" value="NZ_PHIG01000031.1"/>
</dbReference>
<dbReference type="PANTHER" id="PTHR34216:SF3">
    <property type="entry name" value="POLY-BETA-1,6-N-ACETYL-D-GLUCOSAMINE N-DEACETYLASE"/>
    <property type="match status" value="1"/>
</dbReference>
<evidence type="ECO:0000256" key="2">
    <source>
        <dbReference type="ARBA" id="ARBA00004613"/>
    </source>
</evidence>
<keyword evidence="10" id="KW-1185">Reference proteome</keyword>
<evidence type="ECO:0000256" key="3">
    <source>
        <dbReference type="ARBA" id="ARBA00010973"/>
    </source>
</evidence>
<evidence type="ECO:0000256" key="5">
    <source>
        <dbReference type="ARBA" id="ARBA00022729"/>
    </source>
</evidence>
<accession>A0A2M9G288</accession>
<comment type="function">
    <text evidence="1">Is involved in generating a small heat-stable compound (Nod), an acylated oligomer of N-acetylglucosamine, that stimulates mitosis in various plant protoplasts.</text>
</comment>
<evidence type="ECO:0000313" key="10">
    <source>
        <dbReference type="Proteomes" id="UP000229498"/>
    </source>
</evidence>
<dbReference type="Proteomes" id="UP000229498">
    <property type="component" value="Unassembled WGS sequence"/>
</dbReference>
<dbReference type="InterPro" id="IPR002509">
    <property type="entry name" value="NODB_dom"/>
</dbReference>
<comment type="subcellular location">
    <subcellularLocation>
        <location evidence="2">Secreted</location>
    </subcellularLocation>
</comment>
<feature type="chain" id="PRO_5014799512" description="Chitooligosaccharide deacetylase" evidence="7">
    <location>
        <begin position="22"/>
        <end position="338"/>
    </location>
</feature>
<gene>
    <name evidence="9" type="ORF">CVT23_08445</name>
</gene>
<evidence type="ECO:0000313" key="9">
    <source>
        <dbReference type="EMBL" id="PJK29800.1"/>
    </source>
</evidence>
<dbReference type="Gene3D" id="3.20.20.370">
    <property type="entry name" value="Glycoside hydrolase/deacetylase"/>
    <property type="match status" value="1"/>
</dbReference>
<proteinExistence type="inferred from homology"/>
<name>A0A2M9G288_9PROT</name>
<reference evidence="9 10" key="1">
    <citation type="submission" date="2017-11" db="EMBL/GenBank/DDBJ databases">
        <title>Draft genome sequence of Rhizobiales bacterium SY3-13.</title>
        <authorList>
            <person name="Sun C."/>
        </authorList>
    </citation>
    <scope>NUCLEOTIDE SEQUENCE [LARGE SCALE GENOMIC DNA]</scope>
    <source>
        <strain evidence="9 10">SY3-13</strain>
    </source>
</reference>
<comment type="similarity">
    <text evidence="3">Belongs to the polysaccharide deacetylase family.</text>
</comment>
<dbReference type="Pfam" id="PF01522">
    <property type="entry name" value="Polysacc_deac_1"/>
    <property type="match status" value="1"/>
</dbReference>
<dbReference type="GO" id="GO:0005975">
    <property type="term" value="P:carbohydrate metabolic process"/>
    <property type="evidence" value="ECO:0007669"/>
    <property type="project" value="InterPro"/>
</dbReference>
<evidence type="ECO:0000256" key="1">
    <source>
        <dbReference type="ARBA" id="ARBA00003236"/>
    </source>
</evidence>
<dbReference type="PROSITE" id="PS51677">
    <property type="entry name" value="NODB"/>
    <property type="match status" value="1"/>
</dbReference>
<dbReference type="PANTHER" id="PTHR34216">
    <property type="match status" value="1"/>
</dbReference>
<evidence type="ECO:0000256" key="4">
    <source>
        <dbReference type="ARBA" id="ARBA00020071"/>
    </source>
</evidence>
<dbReference type="InterPro" id="IPR051398">
    <property type="entry name" value="Polysacch_Deacetylase"/>
</dbReference>
<sequence>MPRFRFAALLLAGLVASGARAADHAVVFMYHHFGQTGLPATNIRLEQFEAHLDYLAAENYTVWPLSRVVQALRTGESMPERTVALTADDAYRSVMTEAWPRLKARGWPFTLFVATDQVDGGGKRLLDWDEVRRLRDEGMEIAGHSAAHGHMADMTPEEAADDFERANRRFRKELGFTPEILAYPYGEYSRALIDVARQAGYSAAFGQHSGPVGPGRPIMALPRFALNERFGEMERFRTAAASLPLPVADAEPADTLLPAGATPLIAFTLQGVVAPEAVACFHSSAPGPLPLAIEGQRISFEFPVPAQPGRSRFNCTAPAGEGRFYWYGRQFVVKGGRD</sequence>
<dbReference type="GO" id="GO:0005576">
    <property type="term" value="C:extracellular region"/>
    <property type="evidence" value="ECO:0007669"/>
    <property type="project" value="UniProtKB-SubCell"/>
</dbReference>
<evidence type="ECO:0000256" key="7">
    <source>
        <dbReference type="SAM" id="SignalP"/>
    </source>
</evidence>
<feature type="domain" description="NodB homology" evidence="8">
    <location>
        <begin position="81"/>
        <end position="338"/>
    </location>
</feature>
<dbReference type="InterPro" id="IPR011330">
    <property type="entry name" value="Glyco_hydro/deAcase_b/a-brl"/>
</dbReference>
<feature type="signal peptide" evidence="7">
    <location>
        <begin position="1"/>
        <end position="21"/>
    </location>
</feature>
<dbReference type="GO" id="GO:0016810">
    <property type="term" value="F:hydrolase activity, acting on carbon-nitrogen (but not peptide) bonds"/>
    <property type="evidence" value="ECO:0007669"/>
    <property type="project" value="InterPro"/>
</dbReference>
<evidence type="ECO:0000259" key="8">
    <source>
        <dbReference type="PROSITE" id="PS51677"/>
    </source>
</evidence>
<dbReference type="EMBL" id="PHIG01000031">
    <property type="protein sequence ID" value="PJK29800.1"/>
    <property type="molecule type" value="Genomic_DNA"/>
</dbReference>
<comment type="caution">
    <text evidence="9">The sequence shown here is derived from an EMBL/GenBank/DDBJ whole genome shotgun (WGS) entry which is preliminary data.</text>
</comment>
<dbReference type="SUPFAM" id="SSF88713">
    <property type="entry name" value="Glycoside hydrolase/deacetylase"/>
    <property type="match status" value="1"/>
</dbReference>
<keyword evidence="5 7" id="KW-0732">Signal</keyword>